<keyword evidence="6" id="KW-1185">Reference proteome</keyword>
<keyword evidence="2" id="KW-0238">DNA-binding</keyword>
<evidence type="ECO:0000256" key="1">
    <source>
        <dbReference type="ARBA" id="ARBA00023015"/>
    </source>
</evidence>
<dbReference type="EMBL" id="JAADJU010000011">
    <property type="protein sequence ID" value="NMP28944.1"/>
    <property type="molecule type" value="Genomic_DNA"/>
</dbReference>
<dbReference type="InterPro" id="IPR036390">
    <property type="entry name" value="WH_DNA-bd_sf"/>
</dbReference>
<dbReference type="GO" id="GO:0003700">
    <property type="term" value="F:DNA-binding transcription factor activity"/>
    <property type="evidence" value="ECO:0007669"/>
    <property type="project" value="InterPro"/>
</dbReference>
<proteinExistence type="predicted"/>
<evidence type="ECO:0000259" key="4">
    <source>
        <dbReference type="PROSITE" id="PS50987"/>
    </source>
</evidence>
<name>A0A848MSI1_9GAMM</name>
<dbReference type="NCBIfam" id="NF033788">
    <property type="entry name" value="HTH_metalloreg"/>
    <property type="match status" value="1"/>
</dbReference>
<dbReference type="Gene3D" id="1.10.10.10">
    <property type="entry name" value="Winged helix-like DNA-binding domain superfamily/Winged helix DNA-binding domain"/>
    <property type="match status" value="1"/>
</dbReference>
<evidence type="ECO:0000256" key="2">
    <source>
        <dbReference type="ARBA" id="ARBA00023125"/>
    </source>
</evidence>
<dbReference type="PRINTS" id="PR00778">
    <property type="entry name" value="HTHARSR"/>
</dbReference>
<comment type="caution">
    <text evidence="5">The sequence shown here is derived from an EMBL/GenBank/DDBJ whole genome shotgun (WGS) entry which is preliminary data.</text>
</comment>
<evidence type="ECO:0000313" key="5">
    <source>
        <dbReference type="EMBL" id="NMP28944.1"/>
    </source>
</evidence>
<dbReference type="GO" id="GO:0003677">
    <property type="term" value="F:DNA binding"/>
    <property type="evidence" value="ECO:0007669"/>
    <property type="project" value="UniProtKB-KW"/>
</dbReference>
<evidence type="ECO:0000256" key="3">
    <source>
        <dbReference type="ARBA" id="ARBA00023163"/>
    </source>
</evidence>
<keyword evidence="1" id="KW-0805">Transcription regulation</keyword>
<feature type="domain" description="HTH arsR-type" evidence="4">
    <location>
        <begin position="6"/>
        <end position="99"/>
    </location>
</feature>
<reference evidence="5 6" key="2">
    <citation type="submission" date="2020-06" db="EMBL/GenBank/DDBJ databases">
        <title>Polyphasic characterization of a Rahnella strain isolated from tree sap.</title>
        <authorList>
            <person name="Kim I.S."/>
        </authorList>
    </citation>
    <scope>NUCLEOTIDE SEQUENCE [LARGE SCALE GENOMIC DNA]</scope>
    <source>
        <strain evidence="5 6">SAP-1</strain>
    </source>
</reference>
<dbReference type="Pfam" id="PF01022">
    <property type="entry name" value="HTH_5"/>
    <property type="match status" value="1"/>
</dbReference>
<dbReference type="Proteomes" id="UP000585363">
    <property type="component" value="Unassembled WGS sequence"/>
</dbReference>
<protein>
    <submittedName>
        <fullName evidence="5">Helix-turn-helix transcriptional regulator</fullName>
    </submittedName>
</protein>
<reference evidence="5 6" key="1">
    <citation type="submission" date="2020-01" db="EMBL/GenBank/DDBJ databases">
        <authorList>
            <person name="Lee S.D."/>
        </authorList>
    </citation>
    <scope>NUCLEOTIDE SEQUENCE [LARGE SCALE GENOMIC DNA]</scope>
    <source>
        <strain evidence="5 6">SAP-1</strain>
    </source>
</reference>
<dbReference type="SUPFAM" id="SSF46785">
    <property type="entry name" value="Winged helix' DNA-binding domain"/>
    <property type="match status" value="1"/>
</dbReference>
<dbReference type="InterPro" id="IPR036388">
    <property type="entry name" value="WH-like_DNA-bd_sf"/>
</dbReference>
<dbReference type="InterPro" id="IPR051011">
    <property type="entry name" value="Metal_resp_trans_reg"/>
</dbReference>
<accession>A0A848MSI1</accession>
<keyword evidence="3" id="KW-0804">Transcription</keyword>
<dbReference type="SMART" id="SM00418">
    <property type="entry name" value="HTH_ARSR"/>
    <property type="match status" value="1"/>
</dbReference>
<organism evidence="5 6">
    <name type="scientific">Rouxiella aceris</name>
    <dbReference type="NCBI Taxonomy" id="2703884"/>
    <lineage>
        <taxon>Bacteria</taxon>
        <taxon>Pseudomonadati</taxon>
        <taxon>Pseudomonadota</taxon>
        <taxon>Gammaproteobacteria</taxon>
        <taxon>Enterobacterales</taxon>
        <taxon>Yersiniaceae</taxon>
        <taxon>Rouxiella</taxon>
    </lineage>
</organism>
<dbReference type="PROSITE" id="PS50987">
    <property type="entry name" value="HTH_ARSR_2"/>
    <property type="match status" value="1"/>
</dbReference>
<gene>
    <name evidence="5" type="ORF">GW590_18965</name>
</gene>
<evidence type="ECO:0000313" key="6">
    <source>
        <dbReference type="Proteomes" id="UP000585363"/>
    </source>
</evidence>
<dbReference type="RefSeq" id="WP_169404790.1">
    <property type="nucleotide sequence ID" value="NZ_JAADJU010000011.1"/>
</dbReference>
<dbReference type="AlphaFoldDB" id="A0A848MSI1"/>
<dbReference type="PANTHER" id="PTHR43132:SF6">
    <property type="entry name" value="HTH-TYPE TRANSCRIPTIONAL REPRESSOR CZRA"/>
    <property type="match status" value="1"/>
</dbReference>
<sequence length="99" mass="10504">MTDKALLFKNATAACNLLKAMSNPHRLLIMCILSDLPATGAGALATATGLTPSALSQHLAKLLKEGLVQNVRQGNQLLYSLKSEAVEPVINTLKSIYCP</sequence>
<dbReference type="InterPro" id="IPR011991">
    <property type="entry name" value="ArsR-like_HTH"/>
</dbReference>
<dbReference type="InterPro" id="IPR001845">
    <property type="entry name" value="HTH_ArsR_DNA-bd_dom"/>
</dbReference>
<dbReference type="CDD" id="cd00090">
    <property type="entry name" value="HTH_ARSR"/>
    <property type="match status" value="1"/>
</dbReference>
<dbReference type="PANTHER" id="PTHR43132">
    <property type="entry name" value="ARSENICAL RESISTANCE OPERON REPRESSOR ARSR-RELATED"/>
    <property type="match status" value="1"/>
</dbReference>